<feature type="region of interest" description="Disordered" evidence="1">
    <location>
        <begin position="61"/>
        <end position="125"/>
    </location>
</feature>
<protein>
    <submittedName>
        <fullName evidence="2">Uncharacterized protein</fullName>
    </submittedName>
</protein>
<accession>A0A8H3IR25</accession>
<reference evidence="2" key="1">
    <citation type="submission" date="2021-03" db="EMBL/GenBank/DDBJ databases">
        <authorList>
            <person name="Tagirdzhanova G."/>
        </authorList>
    </citation>
    <scope>NUCLEOTIDE SEQUENCE</scope>
</reference>
<dbReference type="Proteomes" id="UP000664203">
    <property type="component" value="Unassembled WGS sequence"/>
</dbReference>
<evidence type="ECO:0000256" key="1">
    <source>
        <dbReference type="SAM" id="MobiDB-lite"/>
    </source>
</evidence>
<dbReference type="EMBL" id="CAJPDR010000462">
    <property type="protein sequence ID" value="CAF9937177.1"/>
    <property type="molecule type" value="Genomic_DNA"/>
</dbReference>
<feature type="compositionally biased region" description="Polar residues" evidence="1">
    <location>
        <begin position="9"/>
        <end position="33"/>
    </location>
</feature>
<gene>
    <name evidence="2" type="ORF">ALECFALPRED_007130</name>
</gene>
<feature type="compositionally biased region" description="Acidic residues" evidence="1">
    <location>
        <begin position="75"/>
        <end position="125"/>
    </location>
</feature>
<dbReference type="OrthoDB" id="5391297at2759"/>
<dbReference type="PANTHER" id="PTHR38790:SF4">
    <property type="entry name" value="2EXR DOMAIN-CONTAINING PROTEIN"/>
    <property type="match status" value="1"/>
</dbReference>
<dbReference type="PANTHER" id="PTHR38790">
    <property type="entry name" value="2EXR DOMAIN-CONTAINING PROTEIN-RELATED"/>
    <property type="match status" value="1"/>
</dbReference>
<evidence type="ECO:0000313" key="3">
    <source>
        <dbReference type="Proteomes" id="UP000664203"/>
    </source>
</evidence>
<comment type="caution">
    <text evidence="2">The sequence shown here is derived from an EMBL/GenBank/DDBJ whole genome shotgun (WGS) entry which is preliminary data.</text>
</comment>
<keyword evidence="3" id="KW-1185">Reference proteome</keyword>
<organism evidence="2 3">
    <name type="scientific">Alectoria fallacina</name>
    <dbReference type="NCBI Taxonomy" id="1903189"/>
    <lineage>
        <taxon>Eukaryota</taxon>
        <taxon>Fungi</taxon>
        <taxon>Dikarya</taxon>
        <taxon>Ascomycota</taxon>
        <taxon>Pezizomycotina</taxon>
        <taxon>Lecanoromycetes</taxon>
        <taxon>OSLEUM clade</taxon>
        <taxon>Lecanoromycetidae</taxon>
        <taxon>Lecanorales</taxon>
        <taxon>Lecanorineae</taxon>
        <taxon>Parmeliaceae</taxon>
        <taxon>Alectoria</taxon>
    </lineage>
</organism>
<evidence type="ECO:0000313" key="2">
    <source>
        <dbReference type="EMBL" id="CAF9937177.1"/>
    </source>
</evidence>
<dbReference type="AlphaFoldDB" id="A0A8H3IR25"/>
<feature type="region of interest" description="Disordered" evidence="1">
    <location>
        <begin position="1"/>
        <end position="34"/>
    </location>
</feature>
<sequence length="413" mass="46926">MDTMERLETTSQRGESTKATQESHTTPNTNRTFPTIFPSEILDMIYELVLGNHTIHIKSDVIPQKTDSKDGKHDDEDDEDEDDDEDGHDDEDEDDEDEDDDEDGHDDEDEDDEDEDDDEDGHDGEEQLEELSEILNDDRGPLYHSICDKELLHPKDAPLYRIRSVEANGSRASRAQSNMVVKDFRNVRCPKLSDPSLEYETVGSLGGEDEPPAQLSLAFLRVNKQIYHEASTILYSTRTFAFDEPITFAQFFSIKFNFLAHPPTPTNGTALLTTKRNLIRSVHIRARTALYVAQKVRWMAALDGATFVLPGLLEIRVLFDLSYEGKEGEVDRTRWPSSRHRNGFPILKTAEVRVATHVVPYPREDDPERDELREPGWRVELVEAIVGHHMDVMFGASLLDAASVAARDAEFLR</sequence>
<name>A0A8H3IR25_9LECA</name>
<proteinExistence type="predicted"/>